<evidence type="ECO:0000256" key="7">
    <source>
        <dbReference type="SAM" id="MobiDB-lite"/>
    </source>
</evidence>
<dbReference type="Pfam" id="PF00076">
    <property type="entry name" value="RRM_1"/>
    <property type="match status" value="1"/>
</dbReference>
<reference evidence="9" key="1">
    <citation type="submission" date="2015-04" db="UniProtKB">
        <authorList>
            <consortium name="EnsemblPlants"/>
        </authorList>
    </citation>
    <scope>IDENTIFICATION</scope>
    <source>
        <strain evidence="9">SL10</strain>
    </source>
</reference>
<dbReference type="Proteomes" id="UP000006591">
    <property type="component" value="Chromosome 5"/>
</dbReference>
<dbReference type="GO" id="GO:0000398">
    <property type="term" value="P:mRNA splicing, via spliceosome"/>
    <property type="evidence" value="ECO:0007669"/>
    <property type="project" value="TreeGrafter"/>
</dbReference>
<organism evidence="9">
    <name type="scientific">Oryza nivara</name>
    <name type="common">Indian wild rice</name>
    <name type="synonym">Oryza sativa f. spontanea</name>
    <dbReference type="NCBI Taxonomy" id="4536"/>
    <lineage>
        <taxon>Eukaryota</taxon>
        <taxon>Viridiplantae</taxon>
        <taxon>Streptophyta</taxon>
        <taxon>Embryophyta</taxon>
        <taxon>Tracheophyta</taxon>
        <taxon>Spermatophyta</taxon>
        <taxon>Magnoliopsida</taxon>
        <taxon>Liliopsida</taxon>
        <taxon>Poales</taxon>
        <taxon>Poaceae</taxon>
        <taxon>BOP clade</taxon>
        <taxon>Oryzoideae</taxon>
        <taxon>Oryzeae</taxon>
        <taxon>Oryzinae</taxon>
        <taxon>Oryza</taxon>
    </lineage>
</organism>
<proteinExistence type="predicted"/>
<reference evidence="9" key="2">
    <citation type="submission" date="2018-04" db="EMBL/GenBank/DDBJ databases">
        <title>OnivRS2 (Oryza nivara Reference Sequence Version 2).</title>
        <authorList>
            <person name="Zhang J."/>
            <person name="Kudrna D."/>
            <person name="Lee S."/>
            <person name="Talag J."/>
            <person name="Rajasekar S."/>
            <person name="Welchert J."/>
            <person name="Hsing Y.-I."/>
            <person name="Wing R.A."/>
        </authorList>
    </citation>
    <scope>NUCLEOTIDE SEQUENCE [LARGE SCALE GENOMIC DNA]</scope>
    <source>
        <strain evidence="9">SL10</strain>
    </source>
</reference>
<feature type="compositionally biased region" description="Low complexity" evidence="7">
    <location>
        <begin position="275"/>
        <end position="294"/>
    </location>
</feature>
<dbReference type="GO" id="GO:0061574">
    <property type="term" value="C:ASAP complex"/>
    <property type="evidence" value="ECO:0007669"/>
    <property type="project" value="TreeGrafter"/>
</dbReference>
<dbReference type="PANTHER" id="PTHR15481:SF6">
    <property type="entry name" value="OS05G0105900 PROTEIN"/>
    <property type="match status" value="1"/>
</dbReference>
<dbReference type="InterPro" id="IPR012677">
    <property type="entry name" value="Nucleotide-bd_a/b_plait_sf"/>
</dbReference>
<name>A0A0E0H8D4_ORYNI</name>
<dbReference type="CDD" id="cd12365">
    <property type="entry name" value="RRM_RNPS1"/>
    <property type="match status" value="1"/>
</dbReference>
<dbReference type="PROSITE" id="PS50102">
    <property type="entry name" value="RRM"/>
    <property type="match status" value="1"/>
</dbReference>
<evidence type="ECO:0000256" key="4">
    <source>
        <dbReference type="ARBA" id="ARBA00023187"/>
    </source>
</evidence>
<keyword evidence="2" id="KW-0507">mRNA processing</keyword>
<feature type="region of interest" description="Disordered" evidence="7">
    <location>
        <begin position="236"/>
        <end position="294"/>
    </location>
</feature>
<dbReference type="GO" id="GO:0005654">
    <property type="term" value="C:nucleoplasm"/>
    <property type="evidence" value="ECO:0007669"/>
    <property type="project" value="TreeGrafter"/>
</dbReference>
<dbReference type="InterPro" id="IPR000504">
    <property type="entry name" value="RRM_dom"/>
</dbReference>
<keyword evidence="10" id="KW-1185">Reference proteome</keyword>
<feature type="compositionally biased region" description="Basic residues" evidence="7">
    <location>
        <begin position="262"/>
        <end position="274"/>
    </location>
</feature>
<dbReference type="STRING" id="4536.A0A0E0H8D4"/>
<evidence type="ECO:0000313" key="9">
    <source>
        <dbReference type="EnsemblPlants" id="ONIVA05G00410.1"/>
    </source>
</evidence>
<evidence type="ECO:0000313" key="10">
    <source>
        <dbReference type="Proteomes" id="UP000006591"/>
    </source>
</evidence>
<evidence type="ECO:0000256" key="2">
    <source>
        <dbReference type="ARBA" id="ARBA00022664"/>
    </source>
</evidence>
<dbReference type="InterPro" id="IPR034201">
    <property type="entry name" value="RNPS1_RRM"/>
</dbReference>
<keyword evidence="4" id="KW-0508">mRNA splicing</keyword>
<evidence type="ECO:0000259" key="8">
    <source>
        <dbReference type="PROSITE" id="PS50102"/>
    </source>
</evidence>
<dbReference type="SMART" id="SM00360">
    <property type="entry name" value="RRM"/>
    <property type="match status" value="1"/>
</dbReference>
<dbReference type="SUPFAM" id="SSF54928">
    <property type="entry name" value="RNA-binding domain, RBD"/>
    <property type="match status" value="1"/>
</dbReference>
<comment type="subcellular location">
    <subcellularLocation>
        <location evidence="1">Nucleus</location>
    </subcellularLocation>
</comment>
<dbReference type="GO" id="GO:0003723">
    <property type="term" value="F:RNA binding"/>
    <property type="evidence" value="ECO:0007669"/>
    <property type="project" value="UniProtKB-UniRule"/>
</dbReference>
<sequence length="294" mass="32395">MATKPRSRSPSLSSSSSTSYSRSPASPSSFSSSPSRSRSPPRPAGGARSPSPPPPPPPPRKASPPPESTVLHVDHLSRNVNEDHLKEIFENYGEVVNVELSMDRVVNLPRGYGYVEFKNRADAEKALLYLDDSRFHHSSKELLLLQKLFTLHQKGMWLIIIKLVLVLKRPPNSSPGNHLLKESQLHLQEGDLLQVEELNHLGVGLILLQFAVEQLPLQSGVETRIPNQKALTLSAPSKTKITKADSSKEDVESSQKTTGPRRVLRSRSPRRPLRGRSASSYSRSSSSSGSPIRN</sequence>
<accession>A0A0E0H8D4</accession>
<evidence type="ECO:0000256" key="3">
    <source>
        <dbReference type="ARBA" id="ARBA00022884"/>
    </source>
</evidence>
<dbReference type="GO" id="GO:0005737">
    <property type="term" value="C:cytoplasm"/>
    <property type="evidence" value="ECO:0007669"/>
    <property type="project" value="TreeGrafter"/>
</dbReference>
<evidence type="ECO:0000256" key="6">
    <source>
        <dbReference type="PROSITE-ProRule" id="PRU00176"/>
    </source>
</evidence>
<dbReference type="Gramene" id="ONIVA05G00410.1">
    <property type="protein sequence ID" value="ONIVA05G00410.1"/>
    <property type="gene ID" value="ONIVA05G00410"/>
</dbReference>
<keyword evidence="3 6" id="KW-0694">RNA-binding</keyword>
<dbReference type="InterPro" id="IPR035979">
    <property type="entry name" value="RBD_domain_sf"/>
</dbReference>
<feature type="compositionally biased region" description="Basic and acidic residues" evidence="7">
    <location>
        <begin position="242"/>
        <end position="253"/>
    </location>
</feature>
<dbReference type="Gene3D" id="3.30.70.330">
    <property type="match status" value="1"/>
</dbReference>
<protein>
    <recommendedName>
        <fullName evidence="8">RRM domain-containing protein</fullName>
    </recommendedName>
</protein>
<dbReference type="eggNOG" id="KOG0118">
    <property type="taxonomic scope" value="Eukaryota"/>
</dbReference>
<evidence type="ECO:0000256" key="5">
    <source>
        <dbReference type="ARBA" id="ARBA00023242"/>
    </source>
</evidence>
<keyword evidence="5" id="KW-0539">Nucleus</keyword>
<feature type="region of interest" description="Disordered" evidence="7">
    <location>
        <begin position="1"/>
        <end position="69"/>
    </location>
</feature>
<dbReference type="OMA" id="DDSRFHH"/>
<dbReference type="AlphaFoldDB" id="A0A0E0H8D4"/>
<dbReference type="HOGENOM" id="CLU_1017019_0_0_1"/>
<feature type="compositionally biased region" description="Low complexity" evidence="7">
    <location>
        <begin position="8"/>
        <end position="49"/>
    </location>
</feature>
<feature type="domain" description="RRM" evidence="8">
    <location>
        <begin position="69"/>
        <end position="142"/>
    </location>
</feature>
<feature type="compositionally biased region" description="Pro residues" evidence="7">
    <location>
        <begin position="50"/>
        <end position="67"/>
    </location>
</feature>
<dbReference type="FunFam" id="3.30.70.330:FF:000461">
    <property type="entry name" value="Serine/arginine-rich splicing factor SR45"/>
    <property type="match status" value="1"/>
</dbReference>
<dbReference type="EnsemblPlants" id="ONIVA05G00410.1">
    <property type="protein sequence ID" value="ONIVA05G00410.1"/>
    <property type="gene ID" value="ONIVA05G00410"/>
</dbReference>
<evidence type="ECO:0000256" key="1">
    <source>
        <dbReference type="ARBA" id="ARBA00004123"/>
    </source>
</evidence>
<dbReference type="PANTHER" id="PTHR15481">
    <property type="entry name" value="RIBONUCLEIC ACID BINDING PROTEIN S1"/>
    <property type="match status" value="1"/>
</dbReference>